<dbReference type="PATRIC" id="fig|693979.3.peg.2298"/>
<dbReference type="InterPro" id="IPR050330">
    <property type="entry name" value="Bact_OuterMem_StrucFunc"/>
</dbReference>
<dbReference type="EMBL" id="CP002352">
    <property type="protein sequence ID" value="ADV44158.1"/>
    <property type="molecule type" value="Genomic_DNA"/>
</dbReference>
<dbReference type="SUPFAM" id="SSF103088">
    <property type="entry name" value="OmpA-like"/>
    <property type="match status" value="1"/>
</dbReference>
<protein>
    <submittedName>
        <fullName evidence="11">OmpA/MotB domain protein</fullName>
    </submittedName>
</protein>
<accession>E6SS90</accession>
<dbReference type="GO" id="GO:0006811">
    <property type="term" value="P:monoatomic ion transport"/>
    <property type="evidence" value="ECO:0007669"/>
    <property type="project" value="UniProtKB-KW"/>
</dbReference>
<dbReference type="InterPro" id="IPR011250">
    <property type="entry name" value="OMP/PagP_B-barrel"/>
</dbReference>
<dbReference type="GO" id="GO:0009279">
    <property type="term" value="C:cell outer membrane"/>
    <property type="evidence" value="ECO:0007669"/>
    <property type="project" value="UniProtKB-SubCell"/>
</dbReference>
<dbReference type="InterPro" id="IPR006690">
    <property type="entry name" value="OMPA-like_CS"/>
</dbReference>
<dbReference type="CDD" id="cd07185">
    <property type="entry name" value="OmpA_C-like"/>
    <property type="match status" value="1"/>
</dbReference>
<comment type="subcellular location">
    <subcellularLocation>
        <location evidence="1">Cell outer membrane</location>
        <topology evidence="1">Multi-pass membrane protein</topology>
    </subcellularLocation>
</comment>
<evidence type="ECO:0000313" key="11">
    <source>
        <dbReference type="EMBL" id="ADV44158.1"/>
    </source>
</evidence>
<gene>
    <name evidence="11" type="ordered locus">Bache_2189</name>
</gene>
<dbReference type="InterPro" id="IPR006664">
    <property type="entry name" value="OMP_bac"/>
</dbReference>
<evidence type="ECO:0000259" key="10">
    <source>
        <dbReference type="PROSITE" id="PS51123"/>
    </source>
</evidence>
<proteinExistence type="predicted"/>
<keyword evidence="7 9" id="KW-0472">Membrane</keyword>
<dbReference type="InterPro" id="IPR036737">
    <property type="entry name" value="OmpA-like_sf"/>
</dbReference>
<keyword evidence="2" id="KW-0813">Transport</keyword>
<evidence type="ECO:0000256" key="8">
    <source>
        <dbReference type="ARBA" id="ARBA00023237"/>
    </source>
</evidence>
<dbReference type="GO" id="GO:0046930">
    <property type="term" value="C:pore complex"/>
    <property type="evidence" value="ECO:0007669"/>
    <property type="project" value="UniProtKB-KW"/>
</dbReference>
<keyword evidence="8" id="KW-0998">Cell outer membrane</keyword>
<reference evidence="11 12" key="2">
    <citation type="journal article" date="2011" name="Stand. Genomic Sci.">
        <title>Complete genome sequence of Bacteroides helcogenes type strain (P 36-108).</title>
        <authorList>
            <person name="Pati A."/>
            <person name="Gronow S."/>
            <person name="Zeytun A."/>
            <person name="Lapidus A."/>
            <person name="Nolan M."/>
            <person name="Hammon N."/>
            <person name="Deshpande S."/>
            <person name="Cheng J.F."/>
            <person name="Tapia R."/>
            <person name="Han C."/>
            <person name="Goodwin L."/>
            <person name="Pitluck S."/>
            <person name="Liolios K."/>
            <person name="Pagani I."/>
            <person name="Ivanova N."/>
            <person name="Mavromatis K."/>
            <person name="Chen A."/>
            <person name="Palaniappan K."/>
            <person name="Land M."/>
            <person name="Hauser L."/>
            <person name="Chang Y.J."/>
            <person name="Jeffries C.D."/>
            <person name="Detter J.C."/>
            <person name="Brambilla E."/>
            <person name="Rohde M."/>
            <person name="Goker M."/>
            <person name="Woyke T."/>
            <person name="Bristow J."/>
            <person name="Eisen J.A."/>
            <person name="Markowitz V."/>
            <person name="Hugenholtz P."/>
            <person name="Kyrpides N.C."/>
            <person name="Klenk H.P."/>
            <person name="Lucas S."/>
        </authorList>
    </citation>
    <scope>NUCLEOTIDE SEQUENCE [LARGE SCALE GENOMIC DNA]</scope>
    <source>
        <strain evidence="12">ATCC 35417 / DSM 20613 / JCM 6297 / CCUG 15421 / P 36-108</strain>
    </source>
</reference>
<keyword evidence="4" id="KW-0812">Transmembrane</keyword>
<keyword evidence="6" id="KW-0626">Porin</keyword>
<dbReference type="eggNOG" id="COG2885">
    <property type="taxonomic scope" value="Bacteria"/>
</dbReference>
<evidence type="ECO:0000256" key="4">
    <source>
        <dbReference type="ARBA" id="ARBA00022692"/>
    </source>
</evidence>
<dbReference type="AlphaFoldDB" id="E6SS90"/>
<dbReference type="KEGG" id="bhl:Bache_2189"/>
<dbReference type="STRING" id="693979.Bache_2189"/>
<evidence type="ECO:0000256" key="3">
    <source>
        <dbReference type="ARBA" id="ARBA00022452"/>
    </source>
</evidence>
<evidence type="ECO:0000256" key="6">
    <source>
        <dbReference type="ARBA" id="ARBA00023114"/>
    </source>
</evidence>
<keyword evidence="3" id="KW-1134">Transmembrane beta strand</keyword>
<reference key="1">
    <citation type="submission" date="2010-11" db="EMBL/GenBank/DDBJ databases">
        <title>The complete genome of Bacteroides helcogenes P 36-108.</title>
        <authorList>
            <consortium name="US DOE Joint Genome Institute (JGI-PGF)"/>
            <person name="Lucas S."/>
            <person name="Copeland A."/>
            <person name="Lapidus A."/>
            <person name="Bruce D."/>
            <person name="Goodwin L."/>
            <person name="Pitluck S."/>
            <person name="Kyrpides N."/>
            <person name="Mavromatis K."/>
            <person name="Ivanova N."/>
            <person name="Zeytun A."/>
            <person name="Brettin T."/>
            <person name="Detter J.C."/>
            <person name="Tapia R."/>
            <person name="Han C."/>
            <person name="Land M."/>
            <person name="Hauser L."/>
            <person name="Markowitz V."/>
            <person name="Cheng J.-F."/>
            <person name="Hugenholtz P."/>
            <person name="Woyke T."/>
            <person name="Wu D."/>
            <person name="Gronow S."/>
            <person name="Wellnitz S."/>
            <person name="Brambilla E."/>
            <person name="Klenk H.-P."/>
            <person name="Eisen J.A."/>
        </authorList>
    </citation>
    <scope>NUCLEOTIDE SEQUENCE</scope>
    <source>
        <strain>P 36-108</strain>
    </source>
</reference>
<keyword evidence="12" id="KW-1185">Reference proteome</keyword>
<dbReference type="HOGENOM" id="CLU_060947_0_0_10"/>
<evidence type="ECO:0000313" key="12">
    <source>
        <dbReference type="Proteomes" id="UP000008630"/>
    </source>
</evidence>
<dbReference type="PROSITE" id="PS51123">
    <property type="entry name" value="OMPA_2"/>
    <property type="match status" value="1"/>
</dbReference>
<evidence type="ECO:0000256" key="5">
    <source>
        <dbReference type="ARBA" id="ARBA00023065"/>
    </source>
</evidence>
<evidence type="ECO:0000256" key="2">
    <source>
        <dbReference type="ARBA" id="ARBA00022448"/>
    </source>
</evidence>
<dbReference type="GO" id="GO:0015288">
    <property type="term" value="F:porin activity"/>
    <property type="evidence" value="ECO:0007669"/>
    <property type="project" value="UniProtKB-KW"/>
</dbReference>
<keyword evidence="5" id="KW-0406">Ion transport</keyword>
<dbReference type="PROSITE" id="PS01068">
    <property type="entry name" value="OMPA_1"/>
    <property type="match status" value="1"/>
</dbReference>
<sequence>MKKIYLHKIYTILFFISVVCIGLPANAQKSSRNSTDGDNTHVGMKRTKKAWEIGIGGTGLQMTRFNVINFQTNDKDGYTINTSKRDLLFGGHLYVARELNSHFYLDLQGMLDYSSDPVRNGHESRWVGMAGLGFQWRLGEYFHSSYIDPFLRAGVNYMYKNFNVNYNGIEEFNRKEMGWNLSNDYNKEGDDKHNLLPISLGAGVNMWLNDRIGIGLQGDYLIMPYKHIANSWQGTVRFIWRIGGKSKKVKPEIRYVEKVVEKIIEKPTIVEKVVQAPPHANVLCDLFNNIYFEFDKADITEKSVSIINKIAQIMMTDTNKRYLITGCTDAKGSLQYNMGLSQRRANAVIKALTQQGVPSEMLKSRGVGKKISYAPQDASNEIREGDRKIIVEIITNMDYWNHIP</sequence>
<dbReference type="SUPFAM" id="SSF56925">
    <property type="entry name" value="OMPA-like"/>
    <property type="match status" value="1"/>
</dbReference>
<dbReference type="RefSeq" id="WP_013547749.1">
    <property type="nucleotide sequence ID" value="NC_014933.1"/>
</dbReference>
<dbReference type="InterPro" id="IPR006665">
    <property type="entry name" value="OmpA-like"/>
</dbReference>
<dbReference type="Proteomes" id="UP000008630">
    <property type="component" value="Chromosome"/>
</dbReference>
<feature type="domain" description="OmpA-like" evidence="10">
    <location>
        <begin position="279"/>
        <end position="397"/>
    </location>
</feature>
<dbReference type="PRINTS" id="PR01021">
    <property type="entry name" value="OMPADOMAIN"/>
</dbReference>
<evidence type="ECO:0000256" key="1">
    <source>
        <dbReference type="ARBA" id="ARBA00004571"/>
    </source>
</evidence>
<organism evidence="11 12">
    <name type="scientific">Bacteroides helcogenes (strain ATCC 35417 / DSM 20613 / JCM 6297 / CCUG 15421 / P 36-108)</name>
    <dbReference type="NCBI Taxonomy" id="693979"/>
    <lineage>
        <taxon>Bacteria</taxon>
        <taxon>Pseudomonadati</taxon>
        <taxon>Bacteroidota</taxon>
        <taxon>Bacteroidia</taxon>
        <taxon>Bacteroidales</taxon>
        <taxon>Bacteroidaceae</taxon>
        <taxon>Bacteroides</taxon>
    </lineage>
</organism>
<name>E6SS90_BACT6</name>
<dbReference type="PANTHER" id="PTHR30329:SF21">
    <property type="entry name" value="LIPOPROTEIN YIAD-RELATED"/>
    <property type="match status" value="1"/>
</dbReference>
<evidence type="ECO:0000256" key="7">
    <source>
        <dbReference type="ARBA" id="ARBA00023136"/>
    </source>
</evidence>
<dbReference type="OrthoDB" id="9805336at2"/>
<dbReference type="Gene3D" id="3.30.1330.60">
    <property type="entry name" value="OmpA-like domain"/>
    <property type="match status" value="1"/>
</dbReference>
<dbReference type="Gene3D" id="2.40.160.20">
    <property type="match status" value="1"/>
</dbReference>
<dbReference type="Pfam" id="PF00691">
    <property type="entry name" value="OmpA"/>
    <property type="match status" value="1"/>
</dbReference>
<evidence type="ECO:0000256" key="9">
    <source>
        <dbReference type="PROSITE-ProRule" id="PRU00473"/>
    </source>
</evidence>
<dbReference type="PANTHER" id="PTHR30329">
    <property type="entry name" value="STATOR ELEMENT OF FLAGELLAR MOTOR COMPLEX"/>
    <property type="match status" value="1"/>
</dbReference>